<dbReference type="GO" id="GO:0006284">
    <property type="term" value="P:base-excision repair"/>
    <property type="evidence" value="ECO:0007669"/>
    <property type="project" value="TreeGrafter"/>
</dbReference>
<dbReference type="PANTHER" id="PTHR21445">
    <property type="entry name" value="ENDONUCLEASE IV ENDODEOXYRIBONUCLEASE IV"/>
    <property type="match status" value="1"/>
</dbReference>
<dbReference type="Gene3D" id="3.20.20.150">
    <property type="entry name" value="Divalent-metal-dependent TIM barrel enzymes"/>
    <property type="match status" value="1"/>
</dbReference>
<dbReference type="InterPro" id="IPR018246">
    <property type="entry name" value="AP_endonuc_F2_Zn_BS"/>
</dbReference>
<dbReference type="SMART" id="SM00518">
    <property type="entry name" value="AP2Ec"/>
    <property type="match status" value="1"/>
</dbReference>
<keyword evidence="4" id="KW-0479">Metal-binding</keyword>
<dbReference type="CDD" id="cd00019">
    <property type="entry name" value="AP2Ec"/>
    <property type="match status" value="1"/>
</dbReference>
<dbReference type="GO" id="GO:0008270">
    <property type="term" value="F:zinc ion binding"/>
    <property type="evidence" value="ECO:0007669"/>
    <property type="project" value="InterPro"/>
</dbReference>
<dbReference type="GO" id="GO:0005634">
    <property type="term" value="C:nucleus"/>
    <property type="evidence" value="ECO:0007669"/>
    <property type="project" value="TreeGrafter"/>
</dbReference>
<dbReference type="EMBL" id="KV428340">
    <property type="protein sequence ID" value="KZT32390.1"/>
    <property type="molecule type" value="Genomic_DNA"/>
</dbReference>
<dbReference type="PROSITE" id="PS51432">
    <property type="entry name" value="AP_NUCLEASE_F2_4"/>
    <property type="match status" value="1"/>
</dbReference>
<dbReference type="InterPro" id="IPR013022">
    <property type="entry name" value="Xyl_isomerase-like_TIM-brl"/>
</dbReference>
<accession>A0A165XNX9</accession>
<dbReference type="Proteomes" id="UP000076798">
    <property type="component" value="Unassembled WGS sequence"/>
</dbReference>
<keyword evidence="6" id="KW-0378">Hydrolase</keyword>
<keyword evidence="7" id="KW-0862">Zinc</keyword>
<evidence type="ECO:0000256" key="3">
    <source>
        <dbReference type="ARBA" id="ARBA00021759"/>
    </source>
</evidence>
<feature type="compositionally biased region" description="Low complexity" evidence="9">
    <location>
        <begin position="450"/>
        <end position="465"/>
    </location>
</feature>
<evidence type="ECO:0000259" key="10">
    <source>
        <dbReference type="Pfam" id="PF01261"/>
    </source>
</evidence>
<evidence type="ECO:0000256" key="2">
    <source>
        <dbReference type="ARBA" id="ARBA00005340"/>
    </source>
</evidence>
<feature type="compositionally biased region" description="Basic and acidic residues" evidence="9">
    <location>
        <begin position="436"/>
        <end position="448"/>
    </location>
</feature>
<dbReference type="GO" id="GO:0005739">
    <property type="term" value="C:mitochondrion"/>
    <property type="evidence" value="ECO:0007669"/>
    <property type="project" value="TreeGrafter"/>
</dbReference>
<comment type="similarity">
    <text evidence="2">Belongs to the AP endonuclease 2 family.</text>
</comment>
<gene>
    <name evidence="11" type="ORF">SISSUDRAFT_1011869</name>
</gene>
<evidence type="ECO:0000256" key="8">
    <source>
        <dbReference type="ARBA" id="ARBA00023204"/>
    </source>
</evidence>
<evidence type="ECO:0000256" key="1">
    <source>
        <dbReference type="ARBA" id="ARBA00001947"/>
    </source>
</evidence>
<dbReference type="PROSITE" id="PS00729">
    <property type="entry name" value="AP_NUCLEASE_F2_1"/>
    <property type="match status" value="1"/>
</dbReference>
<dbReference type="PROSITE" id="PS00731">
    <property type="entry name" value="AP_NUCLEASE_F2_3"/>
    <property type="match status" value="1"/>
</dbReference>
<feature type="domain" description="Xylose isomerase-like TIM barrel" evidence="10">
    <location>
        <begin position="139"/>
        <end position="393"/>
    </location>
</feature>
<dbReference type="GO" id="GO:0003906">
    <property type="term" value="F:DNA-(apurinic or apyrimidinic site) endonuclease activity"/>
    <property type="evidence" value="ECO:0007669"/>
    <property type="project" value="TreeGrafter"/>
</dbReference>
<dbReference type="InterPro" id="IPR001719">
    <property type="entry name" value="AP_endonuc_2"/>
</dbReference>
<feature type="compositionally biased region" description="Acidic residues" evidence="9">
    <location>
        <begin position="473"/>
        <end position="485"/>
    </location>
</feature>
<sequence length="485" mass="53946">MSSASIVSGAATIVRRSARNVVRVASTSAKVEVNHHEENSKSDIHKNESGRAKKKLKVSAESTTLANNTSQPEHIAYTTTVEETSTTKTRKKTARTKEIPLPSPCAYPPRPTNEWKIGAHISAAGGVENAILNASTVRANAFALFLKSQRKWTSPPLKDTSIALFKDRMKEFGYESRHVIPHGSYLINLGNPDSDKRAKSYECFLDDLKRCEQLGLTLYNFHPGSTVGQCTTQESIKHIATCLNEAHRATHSVITVLENMAGAGNIIGSKLSELRDIIDLVEDKTRVGVCIDTCHVFAAGYAIRSEAGWEAMLQEFDEMIGLKYLLAMHINDSKTPLGSKKDRHENIGLGNIGIQAFKRIVTDQRTRDIPLILETPGFEKVDVWTKEIEVLNRISAAELQVRHRDKDQRQQKQEDEDELNELDDVPLLGGGSEEEELRRYADEIKRAVEQSQKGAKGSGKLASGGMKRKRKDDDEEEECDHSDEE</sequence>
<dbReference type="NCBIfam" id="NF002199">
    <property type="entry name" value="PRK01060.1-4"/>
    <property type="match status" value="1"/>
</dbReference>
<feature type="compositionally biased region" description="Acidic residues" evidence="9">
    <location>
        <begin position="414"/>
        <end position="424"/>
    </location>
</feature>
<dbReference type="PROSITE" id="PS00730">
    <property type="entry name" value="AP_NUCLEASE_F2_2"/>
    <property type="match status" value="1"/>
</dbReference>
<keyword evidence="12" id="KW-1185">Reference proteome</keyword>
<keyword evidence="11" id="KW-0255">Endonuclease</keyword>
<evidence type="ECO:0000313" key="12">
    <source>
        <dbReference type="Proteomes" id="UP000076798"/>
    </source>
</evidence>
<dbReference type="GO" id="GO:0008081">
    <property type="term" value="F:phosphoric diester hydrolase activity"/>
    <property type="evidence" value="ECO:0007669"/>
    <property type="project" value="TreeGrafter"/>
</dbReference>
<comment type="cofactor">
    <cofactor evidence="1">
        <name>Zn(2+)</name>
        <dbReference type="ChEBI" id="CHEBI:29105"/>
    </cofactor>
</comment>
<dbReference type="HAMAP" id="MF_00152">
    <property type="entry name" value="Nfo"/>
    <property type="match status" value="1"/>
</dbReference>
<feature type="region of interest" description="Disordered" evidence="9">
    <location>
        <begin position="402"/>
        <end position="485"/>
    </location>
</feature>
<dbReference type="GO" id="GO:0003677">
    <property type="term" value="F:DNA binding"/>
    <property type="evidence" value="ECO:0007669"/>
    <property type="project" value="InterPro"/>
</dbReference>
<dbReference type="OrthoDB" id="7663182at2759"/>
<feature type="compositionally biased region" description="Basic and acidic residues" evidence="9">
    <location>
        <begin position="402"/>
        <end position="413"/>
    </location>
</feature>
<feature type="compositionally biased region" description="Basic and acidic residues" evidence="9">
    <location>
        <begin position="33"/>
        <end position="51"/>
    </location>
</feature>
<protein>
    <recommendedName>
        <fullName evidence="3">Apurinic-apyrimidinic endonuclease 1</fullName>
    </recommendedName>
</protein>
<keyword evidence="11" id="KW-0540">Nuclease</keyword>
<feature type="region of interest" description="Disordered" evidence="9">
    <location>
        <begin position="33"/>
        <end position="54"/>
    </location>
</feature>
<keyword evidence="5" id="KW-0227">DNA damage</keyword>
<evidence type="ECO:0000256" key="6">
    <source>
        <dbReference type="ARBA" id="ARBA00022801"/>
    </source>
</evidence>
<dbReference type="SUPFAM" id="SSF51658">
    <property type="entry name" value="Xylose isomerase-like"/>
    <property type="match status" value="1"/>
</dbReference>
<evidence type="ECO:0000256" key="4">
    <source>
        <dbReference type="ARBA" id="ARBA00022723"/>
    </source>
</evidence>
<reference evidence="11 12" key="1">
    <citation type="journal article" date="2016" name="Mol. Biol. Evol.">
        <title>Comparative Genomics of Early-Diverging Mushroom-Forming Fungi Provides Insights into the Origins of Lignocellulose Decay Capabilities.</title>
        <authorList>
            <person name="Nagy L.G."/>
            <person name="Riley R."/>
            <person name="Tritt A."/>
            <person name="Adam C."/>
            <person name="Daum C."/>
            <person name="Floudas D."/>
            <person name="Sun H."/>
            <person name="Yadav J.S."/>
            <person name="Pangilinan J."/>
            <person name="Larsson K.H."/>
            <person name="Matsuura K."/>
            <person name="Barry K."/>
            <person name="Labutti K."/>
            <person name="Kuo R."/>
            <person name="Ohm R.A."/>
            <person name="Bhattacharya S.S."/>
            <person name="Shirouzu T."/>
            <person name="Yoshinaga Y."/>
            <person name="Martin F.M."/>
            <person name="Grigoriev I.V."/>
            <person name="Hibbett D.S."/>
        </authorList>
    </citation>
    <scope>NUCLEOTIDE SEQUENCE [LARGE SCALE GENOMIC DNA]</scope>
    <source>
        <strain evidence="11 12">HHB10207 ss-3</strain>
    </source>
</reference>
<dbReference type="InterPro" id="IPR036237">
    <property type="entry name" value="Xyl_isomerase-like_sf"/>
</dbReference>
<keyword evidence="8" id="KW-0234">DNA repair</keyword>
<dbReference type="STRING" id="1314776.A0A165XNX9"/>
<evidence type="ECO:0000256" key="5">
    <source>
        <dbReference type="ARBA" id="ARBA00022763"/>
    </source>
</evidence>
<dbReference type="NCBIfam" id="TIGR00587">
    <property type="entry name" value="nfo"/>
    <property type="match status" value="1"/>
</dbReference>
<name>A0A165XNX9_9AGAM</name>
<dbReference type="FunFam" id="3.20.20.150:FF:000001">
    <property type="entry name" value="Probable endonuclease 4"/>
    <property type="match status" value="1"/>
</dbReference>
<proteinExistence type="inferred from homology"/>
<evidence type="ECO:0000256" key="7">
    <source>
        <dbReference type="ARBA" id="ARBA00022833"/>
    </source>
</evidence>
<organism evidence="11 12">
    <name type="scientific">Sistotremastrum suecicum HHB10207 ss-3</name>
    <dbReference type="NCBI Taxonomy" id="1314776"/>
    <lineage>
        <taxon>Eukaryota</taxon>
        <taxon>Fungi</taxon>
        <taxon>Dikarya</taxon>
        <taxon>Basidiomycota</taxon>
        <taxon>Agaricomycotina</taxon>
        <taxon>Agaricomycetes</taxon>
        <taxon>Sistotremastrales</taxon>
        <taxon>Sistotremastraceae</taxon>
        <taxon>Sistotremastrum</taxon>
    </lineage>
</organism>
<evidence type="ECO:0000313" key="11">
    <source>
        <dbReference type="EMBL" id="KZT32390.1"/>
    </source>
</evidence>
<dbReference type="PANTHER" id="PTHR21445:SF0">
    <property type="entry name" value="APURINIC-APYRIMIDINIC ENDONUCLEASE"/>
    <property type="match status" value="1"/>
</dbReference>
<evidence type="ECO:0000256" key="9">
    <source>
        <dbReference type="SAM" id="MobiDB-lite"/>
    </source>
</evidence>
<dbReference type="Pfam" id="PF01261">
    <property type="entry name" value="AP_endonuc_2"/>
    <property type="match status" value="1"/>
</dbReference>
<dbReference type="AlphaFoldDB" id="A0A165XNX9"/>